<dbReference type="KEGG" id="aqt:FN924_01065"/>
<evidence type="ECO:0000313" key="5">
    <source>
        <dbReference type="EMBL" id="QDP38928.1"/>
    </source>
</evidence>
<keyword evidence="3" id="KW-0472">Membrane</keyword>
<feature type="domain" description="Putative zinc-finger" evidence="4">
    <location>
        <begin position="3"/>
        <end position="38"/>
    </location>
</feature>
<dbReference type="Pfam" id="PF13490">
    <property type="entry name" value="zf-HC2"/>
    <property type="match status" value="1"/>
</dbReference>
<dbReference type="AlphaFoldDB" id="A0A516KC09"/>
<reference evidence="5 6" key="1">
    <citation type="submission" date="2019-07" db="EMBL/GenBank/DDBJ databases">
        <authorList>
            <person name="Li J."/>
        </authorList>
    </citation>
    <scope>NUCLEOTIDE SEQUENCE [LARGE SCALE GENOMIC DNA]</scope>
    <source>
        <strain evidence="5 6">TKL69</strain>
    </source>
</reference>
<dbReference type="InterPro" id="IPR027383">
    <property type="entry name" value="Znf_put"/>
</dbReference>
<keyword evidence="3" id="KW-1133">Transmembrane helix</keyword>
<evidence type="ECO:0000256" key="3">
    <source>
        <dbReference type="SAM" id="Phobius"/>
    </source>
</evidence>
<dbReference type="Proteomes" id="UP000315215">
    <property type="component" value="Chromosome"/>
</dbReference>
<accession>A0A516KC09</accession>
<dbReference type="EMBL" id="CP041666">
    <property type="protein sequence ID" value="QDP38928.1"/>
    <property type="molecule type" value="Genomic_DNA"/>
</dbReference>
<dbReference type="Gene3D" id="1.10.10.1320">
    <property type="entry name" value="Anti-sigma factor, zinc-finger domain"/>
    <property type="match status" value="1"/>
</dbReference>
<gene>
    <name evidence="5" type="ORF">FN924_01065</name>
</gene>
<sequence>MECNKEAIKLMHKYLDRELSQKEEQELRAHLQTCEKCQHHFHDLKRTVTLLESTSTIQAPSNFTAKVMDNLPKEKKRVSYMRWFRAHPVITAAAIFFILMFSSAFSMWDADGQVFVSNKENLIIQDGTVIVPEGVTVDGDLKVKNLDIDIQGKVNGNVTVINGDHLMASAGQVTGEIKQINQVFEWMWYHIKDFAESVFSF</sequence>
<protein>
    <recommendedName>
        <fullName evidence="2">Anti-sigma-W factor RsiW</fullName>
    </recommendedName>
</protein>
<name>A0A516KC09_9BACI</name>
<evidence type="ECO:0000259" key="4">
    <source>
        <dbReference type="Pfam" id="PF13490"/>
    </source>
</evidence>
<feature type="transmembrane region" description="Helical" evidence="3">
    <location>
        <begin position="83"/>
        <end position="108"/>
    </location>
</feature>
<dbReference type="OrthoDB" id="9782842at2"/>
<dbReference type="RefSeq" id="WP_143891678.1">
    <property type="nucleotide sequence ID" value="NZ_CP041666.1"/>
</dbReference>
<proteinExistence type="inferred from homology"/>
<evidence type="ECO:0000256" key="2">
    <source>
        <dbReference type="ARBA" id="ARBA00024438"/>
    </source>
</evidence>
<evidence type="ECO:0000256" key="1">
    <source>
        <dbReference type="ARBA" id="ARBA00024353"/>
    </source>
</evidence>
<comment type="similarity">
    <text evidence="1">Belongs to the zinc-associated anti-sigma factor (ZAS) superfamily. Anti-sigma-W factor family.</text>
</comment>
<keyword evidence="3" id="KW-0812">Transmembrane</keyword>
<dbReference type="InterPro" id="IPR041916">
    <property type="entry name" value="Anti_sigma_zinc_sf"/>
</dbReference>
<keyword evidence="6" id="KW-1185">Reference proteome</keyword>
<organism evidence="5 6">
    <name type="scientific">Radiobacillus deserti</name>
    <dbReference type="NCBI Taxonomy" id="2594883"/>
    <lineage>
        <taxon>Bacteria</taxon>
        <taxon>Bacillati</taxon>
        <taxon>Bacillota</taxon>
        <taxon>Bacilli</taxon>
        <taxon>Bacillales</taxon>
        <taxon>Bacillaceae</taxon>
        <taxon>Radiobacillus</taxon>
    </lineage>
</organism>
<evidence type="ECO:0000313" key="6">
    <source>
        <dbReference type="Proteomes" id="UP000315215"/>
    </source>
</evidence>